<dbReference type="RefSeq" id="WP_274154054.1">
    <property type="nucleotide sequence ID" value="NZ_CP117812.1"/>
</dbReference>
<dbReference type="EMBL" id="CP117812">
    <property type="protein sequence ID" value="WDE99194.1"/>
    <property type="molecule type" value="Genomic_DNA"/>
</dbReference>
<keyword evidence="2" id="KW-1185">Reference proteome</keyword>
<gene>
    <name evidence="1" type="ORF">PQO03_15270</name>
</gene>
<accession>A0ABY7W0W3</accession>
<organism evidence="1 2">
    <name type="scientific">Lentisphaera profundi</name>
    <dbReference type="NCBI Taxonomy" id="1658616"/>
    <lineage>
        <taxon>Bacteria</taxon>
        <taxon>Pseudomonadati</taxon>
        <taxon>Lentisphaerota</taxon>
        <taxon>Lentisphaeria</taxon>
        <taxon>Lentisphaerales</taxon>
        <taxon>Lentisphaeraceae</taxon>
        <taxon>Lentisphaera</taxon>
    </lineage>
</organism>
<evidence type="ECO:0000313" key="2">
    <source>
        <dbReference type="Proteomes" id="UP001214250"/>
    </source>
</evidence>
<sequence>MKKILILGSFTKRGKAILKKAFKQGMDVSIVGAAPQLKKIANKYSFKYLGKNLKNVEHSLKNFWAVINCDQDFHCDAFIDFCKFNQLNYYNHNGETLLCRKAIDAQDTLTKQLCFKLVGP</sequence>
<proteinExistence type="predicted"/>
<reference evidence="1 2" key="1">
    <citation type="submission" date="2023-02" db="EMBL/GenBank/DDBJ databases">
        <title>Genome sequence of Lentisphaera profundi SAORIC-696.</title>
        <authorList>
            <person name="Kim e."/>
            <person name="Cho J.-C."/>
            <person name="Choi A."/>
            <person name="Kang I."/>
        </authorList>
    </citation>
    <scope>NUCLEOTIDE SEQUENCE [LARGE SCALE GENOMIC DNA]</scope>
    <source>
        <strain evidence="1 2">SAORIC-696</strain>
    </source>
</reference>
<evidence type="ECO:0000313" key="1">
    <source>
        <dbReference type="EMBL" id="WDE99194.1"/>
    </source>
</evidence>
<dbReference type="Proteomes" id="UP001214250">
    <property type="component" value="Chromosome 2"/>
</dbReference>
<protein>
    <submittedName>
        <fullName evidence="1">Uncharacterized protein</fullName>
    </submittedName>
</protein>
<name>A0ABY7W0W3_9BACT</name>